<dbReference type="GO" id="GO:0016491">
    <property type="term" value="F:oxidoreductase activity"/>
    <property type="evidence" value="ECO:0007669"/>
    <property type="project" value="UniProtKB-KW"/>
</dbReference>
<evidence type="ECO:0000313" key="6">
    <source>
        <dbReference type="EMBL" id="GAG47017.1"/>
    </source>
</evidence>
<reference evidence="6" key="1">
    <citation type="journal article" date="2014" name="Front. Microbiol.">
        <title>High frequency of phylogenetically diverse reductive dehalogenase-homologous genes in deep subseafloor sedimentary metagenomes.</title>
        <authorList>
            <person name="Kawai M."/>
            <person name="Futagami T."/>
            <person name="Toyoda A."/>
            <person name="Takaki Y."/>
            <person name="Nishi S."/>
            <person name="Hori S."/>
            <person name="Arai W."/>
            <person name="Tsubouchi T."/>
            <person name="Morono Y."/>
            <person name="Uchiyama I."/>
            <person name="Ito T."/>
            <person name="Fujiyama A."/>
            <person name="Inagaki F."/>
            <person name="Takami H."/>
        </authorList>
    </citation>
    <scope>NUCLEOTIDE SEQUENCE</scope>
    <source>
        <strain evidence="6">Expedition CK06-06</strain>
    </source>
</reference>
<dbReference type="Pfam" id="PF12831">
    <property type="entry name" value="FAD_oxidored"/>
    <property type="match status" value="2"/>
</dbReference>
<evidence type="ECO:0000256" key="3">
    <source>
        <dbReference type="ARBA" id="ARBA00023002"/>
    </source>
</evidence>
<evidence type="ECO:0000256" key="1">
    <source>
        <dbReference type="ARBA" id="ARBA00022485"/>
    </source>
</evidence>
<keyword evidence="2" id="KW-0479">Metal-binding</keyword>
<keyword evidence="1" id="KW-0004">4Fe-4S</keyword>
<dbReference type="Gene3D" id="3.50.50.60">
    <property type="entry name" value="FAD/NAD(P)-binding domain"/>
    <property type="match status" value="1"/>
</dbReference>
<dbReference type="PANTHER" id="PTHR43498">
    <property type="entry name" value="FERREDOXIN:COB-COM HETERODISULFIDE REDUCTASE SUBUNIT A"/>
    <property type="match status" value="1"/>
</dbReference>
<dbReference type="EMBL" id="BARS01050286">
    <property type="protein sequence ID" value="GAG47017.1"/>
    <property type="molecule type" value="Genomic_DNA"/>
</dbReference>
<evidence type="ECO:0008006" key="7">
    <source>
        <dbReference type="Google" id="ProtNLM"/>
    </source>
</evidence>
<keyword evidence="3" id="KW-0560">Oxidoreductase</keyword>
<evidence type="ECO:0000256" key="2">
    <source>
        <dbReference type="ARBA" id="ARBA00022723"/>
    </source>
</evidence>
<sequence>DVKREGGGWNIEWKKEWYRSELRKAGAEIWFGVLGCGAFVEDGCVKGVVVVTPEGRGVILAKVVIDSTGNADIAAVAGAKCSYTNGAGVAVQGAGLPPYKLSTGYTNTDWTFIDDTDVVDVWRAFVVAKKKYKDVYDLGQLVDTRERRRIVGEFVMSPLDISNNRTYPDTIVIARSNFDSHGFTIHPVFMLKPPDRNEMFVNVPFRCLLPKGLDGIMVTGLGASAHRDAMPVIRMQADI</sequence>
<dbReference type="InterPro" id="IPR036188">
    <property type="entry name" value="FAD/NAD-bd_sf"/>
</dbReference>
<evidence type="ECO:0000256" key="4">
    <source>
        <dbReference type="ARBA" id="ARBA00023004"/>
    </source>
</evidence>
<dbReference type="GO" id="GO:0051539">
    <property type="term" value="F:4 iron, 4 sulfur cluster binding"/>
    <property type="evidence" value="ECO:0007669"/>
    <property type="project" value="UniProtKB-KW"/>
</dbReference>
<feature type="non-terminal residue" evidence="6">
    <location>
        <position position="239"/>
    </location>
</feature>
<dbReference type="GO" id="GO:0046872">
    <property type="term" value="F:metal ion binding"/>
    <property type="evidence" value="ECO:0007669"/>
    <property type="project" value="UniProtKB-KW"/>
</dbReference>
<comment type="caution">
    <text evidence="6">The sequence shown here is derived from an EMBL/GenBank/DDBJ whole genome shotgun (WGS) entry which is preliminary data.</text>
</comment>
<accession>X0YIQ0</accession>
<dbReference type="SUPFAM" id="SSF51905">
    <property type="entry name" value="FAD/NAD(P)-binding domain"/>
    <property type="match status" value="1"/>
</dbReference>
<organism evidence="6">
    <name type="scientific">marine sediment metagenome</name>
    <dbReference type="NCBI Taxonomy" id="412755"/>
    <lineage>
        <taxon>unclassified sequences</taxon>
        <taxon>metagenomes</taxon>
        <taxon>ecological metagenomes</taxon>
    </lineage>
</organism>
<dbReference type="InterPro" id="IPR039650">
    <property type="entry name" value="HdrA-like"/>
</dbReference>
<proteinExistence type="predicted"/>
<evidence type="ECO:0000256" key="5">
    <source>
        <dbReference type="ARBA" id="ARBA00023014"/>
    </source>
</evidence>
<protein>
    <recommendedName>
        <fullName evidence="7">FAD dependent oxidoreductase domain-containing protein</fullName>
    </recommendedName>
</protein>
<keyword evidence="4" id="KW-0408">Iron</keyword>
<dbReference type="PANTHER" id="PTHR43498:SF1">
    <property type="entry name" value="COB--COM HETERODISULFIDE REDUCTASE IRON-SULFUR SUBUNIT A"/>
    <property type="match status" value="1"/>
</dbReference>
<feature type="non-terminal residue" evidence="6">
    <location>
        <position position="1"/>
    </location>
</feature>
<dbReference type="AlphaFoldDB" id="X0YIQ0"/>
<name>X0YIQ0_9ZZZZ</name>
<keyword evidence="5" id="KW-0411">Iron-sulfur</keyword>
<gene>
    <name evidence="6" type="ORF">S01H1_75097</name>
</gene>